<dbReference type="EMBL" id="CAFBPM010000006">
    <property type="protein sequence ID" value="CAB5019513.1"/>
    <property type="molecule type" value="Genomic_DNA"/>
</dbReference>
<reference evidence="9" key="1">
    <citation type="submission" date="2020-05" db="EMBL/GenBank/DDBJ databases">
        <authorList>
            <person name="Chiriac C."/>
            <person name="Salcher M."/>
            <person name="Ghai R."/>
            <person name="Kavagutti S V."/>
        </authorList>
    </citation>
    <scope>NUCLEOTIDE SEQUENCE</scope>
</reference>
<evidence type="ECO:0000256" key="3">
    <source>
        <dbReference type="ARBA" id="ARBA00022448"/>
    </source>
</evidence>
<proteinExistence type="inferred from homology"/>
<keyword evidence="6 8" id="KW-1133">Transmembrane helix</keyword>
<dbReference type="InterPro" id="IPR004688">
    <property type="entry name" value="Ni/Co_transpt"/>
</dbReference>
<evidence type="ECO:0000256" key="1">
    <source>
        <dbReference type="ARBA" id="ARBA00004127"/>
    </source>
</evidence>
<evidence type="ECO:0000256" key="8">
    <source>
        <dbReference type="SAM" id="Phobius"/>
    </source>
</evidence>
<dbReference type="Pfam" id="PF03824">
    <property type="entry name" value="NicO"/>
    <property type="match status" value="1"/>
</dbReference>
<dbReference type="PANTHER" id="PTHR31611">
    <property type="entry name" value="HIGH-AFFINITY NICKEL TRANSPORT PROTEIN NIC1"/>
    <property type="match status" value="1"/>
</dbReference>
<evidence type="ECO:0000256" key="2">
    <source>
        <dbReference type="ARBA" id="ARBA00010892"/>
    </source>
</evidence>
<name>A0A6J6ZPY4_9ZZZZ</name>
<keyword evidence="4" id="KW-0533">Nickel</keyword>
<evidence type="ECO:0000313" key="11">
    <source>
        <dbReference type="EMBL" id="CAB5019513.1"/>
    </source>
</evidence>
<gene>
    <name evidence="9" type="ORF">UFOPK3164_00532</name>
    <name evidence="10" type="ORF">UFOPK3427_00843</name>
    <name evidence="11" type="ORF">UFOPK4112_00826</name>
</gene>
<dbReference type="GO" id="GO:0012505">
    <property type="term" value="C:endomembrane system"/>
    <property type="evidence" value="ECO:0007669"/>
    <property type="project" value="UniProtKB-SubCell"/>
</dbReference>
<evidence type="ECO:0000256" key="5">
    <source>
        <dbReference type="ARBA" id="ARBA00022692"/>
    </source>
</evidence>
<dbReference type="EMBL" id="CAFABE010000016">
    <property type="protein sequence ID" value="CAB4822745.1"/>
    <property type="molecule type" value="Genomic_DNA"/>
</dbReference>
<dbReference type="GO" id="GO:0005886">
    <property type="term" value="C:plasma membrane"/>
    <property type="evidence" value="ECO:0007669"/>
    <property type="project" value="InterPro"/>
</dbReference>
<dbReference type="GO" id="GO:0015099">
    <property type="term" value="F:nickel cation transmembrane transporter activity"/>
    <property type="evidence" value="ECO:0007669"/>
    <property type="project" value="InterPro"/>
</dbReference>
<feature type="transmembrane region" description="Helical" evidence="8">
    <location>
        <begin position="336"/>
        <end position="356"/>
    </location>
</feature>
<accession>A0A6J6ZPY4</accession>
<feature type="transmembrane region" description="Helical" evidence="8">
    <location>
        <begin position="29"/>
        <end position="50"/>
    </location>
</feature>
<feature type="transmembrane region" description="Helical" evidence="8">
    <location>
        <begin position="290"/>
        <end position="316"/>
    </location>
</feature>
<dbReference type="NCBIfam" id="TIGR00802">
    <property type="entry name" value="nico"/>
    <property type="match status" value="1"/>
</dbReference>
<keyword evidence="3" id="KW-0813">Transport</keyword>
<sequence>MALLAPPQAGRERIAPGTGSLTSSERVRLVLMGAVVIGLLASGTMLVVVASQHHYEIKKGEVFGWGTALLALTLGMRHAFDADHIAAIDNTTRKLMSEGKRPLSVGFFFSLGHSSVVFALTVLLGFGLKSLGSGVSNPNSSLHHVTGLIGTSISGIFLYLIAAINIVILVSIVRAFGAIRTGTHSDAEIERQLEQRGLMNRLFFPVARRVDEPWKMYPLGILFGLGFDTATEIGLLVLSGSAVASGLPFWAMLSLPLLFAGGMSLLDTLDGCFMNFAYHWAFSNPVRKIYYNLIITGLSVGVAVVIGTIELGGLLGDQLNLHGTLFHFLGSFDINKAGFVIVGLFLATWVIAMAVWRFGNIERRFQSPEDQDVLNTR</sequence>
<organism evidence="9">
    <name type="scientific">freshwater metagenome</name>
    <dbReference type="NCBI Taxonomy" id="449393"/>
    <lineage>
        <taxon>unclassified sequences</taxon>
        <taxon>metagenomes</taxon>
        <taxon>ecological metagenomes</taxon>
    </lineage>
</organism>
<comment type="similarity">
    <text evidence="2">Belongs to the NiCoT transporter (TC 2.A.52) family.</text>
</comment>
<evidence type="ECO:0000256" key="4">
    <source>
        <dbReference type="ARBA" id="ARBA00022596"/>
    </source>
</evidence>
<evidence type="ECO:0000256" key="6">
    <source>
        <dbReference type="ARBA" id="ARBA00022989"/>
    </source>
</evidence>
<dbReference type="InterPro" id="IPR011541">
    <property type="entry name" value="Ni/Co_transpt_high_affinity"/>
</dbReference>
<dbReference type="AlphaFoldDB" id="A0A6J6ZPY4"/>
<dbReference type="EMBL" id="CAFBLT010000001">
    <property type="protein sequence ID" value="CAB4871725.1"/>
    <property type="molecule type" value="Genomic_DNA"/>
</dbReference>
<keyword evidence="5 8" id="KW-0812">Transmembrane</keyword>
<comment type="subcellular location">
    <subcellularLocation>
        <location evidence="1">Endomembrane system</location>
        <topology evidence="1">Multi-pass membrane protein</topology>
    </subcellularLocation>
</comment>
<feature type="transmembrane region" description="Helical" evidence="8">
    <location>
        <begin position="103"/>
        <end position="128"/>
    </location>
</feature>
<evidence type="ECO:0000313" key="10">
    <source>
        <dbReference type="EMBL" id="CAB4871725.1"/>
    </source>
</evidence>
<feature type="transmembrane region" description="Helical" evidence="8">
    <location>
        <begin position="217"/>
        <end position="237"/>
    </location>
</feature>
<protein>
    <submittedName>
        <fullName evidence="9">Unannotated protein</fullName>
    </submittedName>
</protein>
<feature type="transmembrane region" description="Helical" evidence="8">
    <location>
        <begin position="249"/>
        <end position="269"/>
    </location>
</feature>
<evidence type="ECO:0000313" key="9">
    <source>
        <dbReference type="EMBL" id="CAB4822745.1"/>
    </source>
</evidence>
<feature type="transmembrane region" description="Helical" evidence="8">
    <location>
        <begin position="148"/>
        <end position="173"/>
    </location>
</feature>
<evidence type="ECO:0000256" key="7">
    <source>
        <dbReference type="ARBA" id="ARBA00023136"/>
    </source>
</evidence>
<dbReference type="PANTHER" id="PTHR31611:SF0">
    <property type="entry name" value="HIGH-AFFINITY NICKEL TRANSPORT PROTEIN NIC1"/>
    <property type="match status" value="1"/>
</dbReference>
<keyword evidence="7 8" id="KW-0472">Membrane</keyword>